<proteinExistence type="predicted"/>
<dbReference type="Pfam" id="PF00293">
    <property type="entry name" value="NUDIX"/>
    <property type="match status" value="1"/>
</dbReference>
<protein>
    <submittedName>
        <fullName evidence="2">NUDIX domain-containing protein</fullName>
    </submittedName>
</protein>
<reference evidence="2 3" key="1">
    <citation type="submission" date="2018-05" db="EMBL/GenBank/DDBJ databases">
        <title>Streptomyces venezuelae.</title>
        <authorList>
            <person name="Kim W."/>
            <person name="Lee N."/>
            <person name="Cho B.-K."/>
        </authorList>
    </citation>
    <scope>NUCLEOTIDE SEQUENCE [LARGE SCALE GENOMIC DNA]</scope>
    <source>
        <strain evidence="2 3">ATCC 21018</strain>
    </source>
</reference>
<dbReference type="RefSeq" id="WP_150260023.1">
    <property type="nucleotide sequence ID" value="NZ_CP029189.1"/>
</dbReference>
<dbReference type="AlphaFoldDB" id="A0A5P2DSU6"/>
<organism evidence="2 3">
    <name type="scientific">Streptomyces venezuelae</name>
    <dbReference type="NCBI Taxonomy" id="54571"/>
    <lineage>
        <taxon>Bacteria</taxon>
        <taxon>Bacillati</taxon>
        <taxon>Actinomycetota</taxon>
        <taxon>Actinomycetes</taxon>
        <taxon>Kitasatosporales</taxon>
        <taxon>Streptomycetaceae</taxon>
        <taxon>Streptomyces</taxon>
    </lineage>
</organism>
<dbReference type="InterPro" id="IPR000086">
    <property type="entry name" value="NUDIX_hydrolase_dom"/>
</dbReference>
<dbReference type="Gene3D" id="3.90.79.10">
    <property type="entry name" value="Nucleoside Triphosphate Pyrophosphohydrolase"/>
    <property type="match status" value="1"/>
</dbReference>
<dbReference type="Proteomes" id="UP000324101">
    <property type="component" value="Chromosome"/>
</dbReference>
<feature type="domain" description="Nudix hydrolase" evidence="1">
    <location>
        <begin position="16"/>
        <end position="151"/>
    </location>
</feature>
<name>A0A5P2DSU6_STRVZ</name>
<sequence length="161" mass="17911">MSANWVPADEYVKTIAQSTSYAGFYFTDTAGRPVQLRSAHSAETWQWPGGNMDLGETPWECALRECVEETGIVFDGPQNLLAVHFIVQGAHWPLNKFGVIFDGGQLTGAQIKAIVLDPAEHTELRVHTMEEWKEIMSPVSFTRLKAADAARRTGTVAYLER</sequence>
<dbReference type="PROSITE" id="PS51462">
    <property type="entry name" value="NUDIX"/>
    <property type="match status" value="1"/>
</dbReference>
<gene>
    <name evidence="2" type="ORF">DEJ51_25995</name>
</gene>
<dbReference type="InterPro" id="IPR015797">
    <property type="entry name" value="NUDIX_hydrolase-like_dom_sf"/>
</dbReference>
<evidence type="ECO:0000259" key="1">
    <source>
        <dbReference type="PROSITE" id="PS51462"/>
    </source>
</evidence>
<dbReference type="SUPFAM" id="SSF55811">
    <property type="entry name" value="Nudix"/>
    <property type="match status" value="1"/>
</dbReference>
<dbReference type="OrthoDB" id="9764897at2"/>
<evidence type="ECO:0000313" key="3">
    <source>
        <dbReference type="Proteomes" id="UP000324101"/>
    </source>
</evidence>
<dbReference type="EMBL" id="CP029189">
    <property type="protein sequence ID" value="QES57208.1"/>
    <property type="molecule type" value="Genomic_DNA"/>
</dbReference>
<evidence type="ECO:0000313" key="2">
    <source>
        <dbReference type="EMBL" id="QES57208.1"/>
    </source>
</evidence>
<accession>A0A5P2DSU6</accession>